<keyword evidence="2" id="KW-1003">Cell membrane</keyword>
<dbReference type="CDD" id="cd18774">
    <property type="entry name" value="PDC2_HK_sensor"/>
    <property type="match status" value="1"/>
</dbReference>
<reference evidence="7" key="1">
    <citation type="submission" date="2019-02" db="EMBL/GenBank/DDBJ databases">
        <authorList>
            <person name="Li S.-H."/>
        </authorList>
    </citation>
    <scope>NUCLEOTIDE SEQUENCE</scope>
    <source>
        <strain evidence="7">IMCC8485</strain>
    </source>
</reference>
<evidence type="ECO:0000256" key="5">
    <source>
        <dbReference type="ARBA" id="ARBA00023136"/>
    </source>
</evidence>
<dbReference type="Pfam" id="PF02743">
    <property type="entry name" value="dCache_1"/>
    <property type="match status" value="1"/>
</dbReference>
<keyword evidence="5" id="KW-0472">Membrane</keyword>
<gene>
    <name evidence="7" type="ORF">EYC87_07805</name>
</gene>
<comment type="caution">
    <text evidence="7">The sequence shown here is derived from an EMBL/GenBank/DDBJ whole genome shotgun (WGS) entry which is preliminary data.</text>
</comment>
<comment type="subcellular location">
    <subcellularLocation>
        <location evidence="1">Cell membrane</location>
        <topology evidence="1">Multi-pass membrane protein</topology>
    </subcellularLocation>
</comment>
<dbReference type="InterPro" id="IPR033479">
    <property type="entry name" value="dCache_1"/>
</dbReference>
<organism evidence="7 8">
    <name type="scientific">Candidatus Seongchinamella marina</name>
    <dbReference type="NCBI Taxonomy" id="2518990"/>
    <lineage>
        <taxon>Bacteria</taxon>
        <taxon>Pseudomonadati</taxon>
        <taxon>Pseudomonadota</taxon>
        <taxon>Gammaproteobacteria</taxon>
        <taxon>Cellvibrionales</taxon>
        <taxon>Halieaceae</taxon>
        <taxon>Seongchinamella</taxon>
    </lineage>
</organism>
<accession>A0ABT3SU32</accession>
<feature type="domain" description="Cache" evidence="6">
    <location>
        <begin position="31"/>
        <end position="317"/>
    </location>
</feature>
<evidence type="ECO:0000256" key="3">
    <source>
        <dbReference type="ARBA" id="ARBA00022692"/>
    </source>
</evidence>
<name>A0ABT3SU32_9GAMM</name>
<evidence type="ECO:0000313" key="8">
    <source>
        <dbReference type="Proteomes" id="UP001143307"/>
    </source>
</evidence>
<sequence length="385" mass="42517">MRFWLGWSFGLALMLIVLVWGFSQWNLRYYHQYIGERLELLVELRQGAIAEYFATAEAEMRFWSGNQTLVSAVVEMNQAWKAHGDSAAEEIFRLYVTDNPSPSGYLLNLDDAEDGSQYSALHKQVHESARQFVTRRGYYDFFLIGPEGDVFYSVEKESDFTTNVVTGRWKNSGLAAAFSAAKSGNKGKIIAMSDMAPYGPSGDAPAMFIATALHDDQDNFVGVLALQLPTDTILGIMAYTSGMGESGETYLVGPDLLMRSDSRFSQESTVLMQKVDSPTVQLALSGEEGRGVIKDYRGIEVLSAYMPLKIGKFRWAVMAEMDSAEVIDFAASERPALAGALALIYGLSLWTVWYWRGRRLPEQGSQADVAHLNLGEGDGSGGMSD</sequence>
<dbReference type="EMBL" id="SHNP01000002">
    <property type="protein sequence ID" value="MCX2973488.1"/>
    <property type="molecule type" value="Genomic_DNA"/>
</dbReference>
<evidence type="ECO:0000256" key="2">
    <source>
        <dbReference type="ARBA" id="ARBA00022475"/>
    </source>
</evidence>
<keyword evidence="3" id="KW-0812">Transmembrane</keyword>
<keyword evidence="4" id="KW-1133">Transmembrane helix</keyword>
<evidence type="ECO:0000256" key="4">
    <source>
        <dbReference type="ARBA" id="ARBA00022989"/>
    </source>
</evidence>
<evidence type="ECO:0000256" key="1">
    <source>
        <dbReference type="ARBA" id="ARBA00004651"/>
    </source>
</evidence>
<evidence type="ECO:0000259" key="6">
    <source>
        <dbReference type="Pfam" id="PF02743"/>
    </source>
</evidence>
<protein>
    <recommendedName>
        <fullName evidence="6">Cache domain-containing protein</fullName>
    </recommendedName>
</protein>
<evidence type="ECO:0000313" key="7">
    <source>
        <dbReference type="EMBL" id="MCX2973488.1"/>
    </source>
</evidence>
<dbReference type="Proteomes" id="UP001143307">
    <property type="component" value="Unassembled WGS sequence"/>
</dbReference>
<proteinExistence type="predicted"/>
<dbReference type="RefSeq" id="WP_279252384.1">
    <property type="nucleotide sequence ID" value="NZ_SHNP01000002.1"/>
</dbReference>
<keyword evidence="8" id="KW-1185">Reference proteome</keyword>